<evidence type="ECO:0000313" key="2">
    <source>
        <dbReference type="Proteomes" id="UP000309997"/>
    </source>
</evidence>
<name>A0ACC4CIY1_POPAL</name>
<protein>
    <submittedName>
        <fullName evidence="1">Uncharacterized protein</fullName>
    </submittedName>
</protein>
<sequence length="373" mass="42744">MLGTTLNYVALRLLGEGPEGGGDGAVTKARKWVLDHEGATLIPAWGKVYLSVLGTYEWSGCNPVPPEFLLFPSFLPFRKVWCHLRTVYTPMSYLYGKKLRGEPYIQPYEEIDWNEARHLCLKEDLYTSRSIAQNLLLDGVHYLSERLLKQWPFSKLREQALQEAIKHIHYEDESTRYMINASIETSMNMMACWAEDPTSDAFKFHFARVPDILWLAEDGMKTQEHISKGAWTLSVKDHGWQVSDCTAEALRALLLLSQMPAEIVGETIDTERLHNAIDFLLSLQSKNGGFSVWEPARGQRWLEVLNPTQAFGDVMVETEFLHPGYRSKEIEVSVANASSYVEDARMNDGSWLRKIQLLYIKQKAAYQLTDEEW</sequence>
<gene>
    <name evidence="1" type="ORF">D5086_008805</name>
</gene>
<dbReference type="EMBL" id="RCHU02000004">
    <property type="protein sequence ID" value="KAL3597168.1"/>
    <property type="molecule type" value="Genomic_DNA"/>
</dbReference>
<evidence type="ECO:0000313" key="1">
    <source>
        <dbReference type="EMBL" id="KAL3597168.1"/>
    </source>
</evidence>
<proteinExistence type="predicted"/>
<keyword evidence="2" id="KW-1185">Reference proteome</keyword>
<reference evidence="1 2" key="1">
    <citation type="journal article" date="2024" name="Plant Biotechnol. J.">
        <title>Genome and CRISPR/Cas9 system of a widespread forest tree (Populus alba) in the world.</title>
        <authorList>
            <person name="Liu Y.J."/>
            <person name="Jiang P.F."/>
            <person name="Han X.M."/>
            <person name="Li X.Y."/>
            <person name="Wang H.M."/>
            <person name="Wang Y.J."/>
            <person name="Wang X.X."/>
            <person name="Zeng Q.Y."/>
        </authorList>
    </citation>
    <scope>NUCLEOTIDE SEQUENCE [LARGE SCALE GENOMIC DNA]</scope>
    <source>
        <strain evidence="2">cv. PAL-ZL1</strain>
    </source>
</reference>
<comment type="caution">
    <text evidence="1">The sequence shown here is derived from an EMBL/GenBank/DDBJ whole genome shotgun (WGS) entry which is preliminary data.</text>
</comment>
<dbReference type="Proteomes" id="UP000309997">
    <property type="component" value="Unassembled WGS sequence"/>
</dbReference>
<organism evidence="1 2">
    <name type="scientific">Populus alba</name>
    <name type="common">White poplar</name>
    <dbReference type="NCBI Taxonomy" id="43335"/>
    <lineage>
        <taxon>Eukaryota</taxon>
        <taxon>Viridiplantae</taxon>
        <taxon>Streptophyta</taxon>
        <taxon>Embryophyta</taxon>
        <taxon>Tracheophyta</taxon>
        <taxon>Spermatophyta</taxon>
        <taxon>Magnoliopsida</taxon>
        <taxon>eudicotyledons</taxon>
        <taxon>Gunneridae</taxon>
        <taxon>Pentapetalae</taxon>
        <taxon>rosids</taxon>
        <taxon>fabids</taxon>
        <taxon>Malpighiales</taxon>
        <taxon>Salicaceae</taxon>
        <taxon>Saliceae</taxon>
        <taxon>Populus</taxon>
    </lineage>
</organism>
<accession>A0ACC4CIY1</accession>